<dbReference type="PANTHER" id="PTHR19376:SF11">
    <property type="entry name" value="DNA-DIRECTED RNA POLYMERASE I SUBUNIT RPA1"/>
    <property type="match status" value="1"/>
</dbReference>
<reference evidence="18" key="1">
    <citation type="submission" date="2022-01" db="EMBL/GenBank/DDBJ databases">
        <authorList>
            <person name="King R."/>
        </authorList>
    </citation>
    <scope>NUCLEOTIDE SEQUENCE</scope>
</reference>
<dbReference type="EC" id="2.7.7.6" evidence="15"/>
<dbReference type="GO" id="GO:0005736">
    <property type="term" value="C:RNA polymerase I complex"/>
    <property type="evidence" value="ECO:0007669"/>
    <property type="project" value="TreeGrafter"/>
</dbReference>
<protein>
    <recommendedName>
        <fullName evidence="15">DNA-directed RNA polymerase subunit</fullName>
        <ecNumber evidence="15">2.7.7.6</ecNumber>
    </recommendedName>
</protein>
<keyword evidence="12" id="KW-0539">Nucleus</keyword>
<dbReference type="InterPro" id="IPR042102">
    <property type="entry name" value="RNA_pol_Rpb1_3_sf"/>
</dbReference>
<dbReference type="InterPro" id="IPR038120">
    <property type="entry name" value="Rpb1_funnel_sf"/>
</dbReference>
<dbReference type="InterPro" id="IPR045867">
    <property type="entry name" value="DNA-dir_RpoC_beta_prime"/>
</dbReference>
<evidence type="ECO:0000256" key="2">
    <source>
        <dbReference type="ARBA" id="ARBA00006460"/>
    </source>
</evidence>
<evidence type="ECO:0000256" key="15">
    <source>
        <dbReference type="RuleBase" id="RU004279"/>
    </source>
</evidence>
<dbReference type="Pfam" id="PF00623">
    <property type="entry name" value="RNA_pol_Rpb1_2"/>
    <property type="match status" value="1"/>
</dbReference>
<evidence type="ECO:0000256" key="14">
    <source>
        <dbReference type="ARBA" id="ARBA00053996"/>
    </source>
</evidence>
<dbReference type="Pfam" id="PF05000">
    <property type="entry name" value="RNA_pol_Rpb1_4"/>
    <property type="match status" value="1"/>
</dbReference>
<evidence type="ECO:0000256" key="11">
    <source>
        <dbReference type="ARBA" id="ARBA00023163"/>
    </source>
</evidence>
<dbReference type="Pfam" id="PF04983">
    <property type="entry name" value="RNA_pol_Rpb1_3"/>
    <property type="match status" value="1"/>
</dbReference>
<evidence type="ECO:0000256" key="3">
    <source>
        <dbReference type="ARBA" id="ARBA00011251"/>
    </source>
</evidence>
<dbReference type="Gene3D" id="3.30.1490.180">
    <property type="entry name" value="RNA polymerase ii"/>
    <property type="match status" value="1"/>
</dbReference>
<dbReference type="Pfam" id="PF04998">
    <property type="entry name" value="RNA_pol_Rpb1_5"/>
    <property type="match status" value="1"/>
</dbReference>
<feature type="domain" description="RNA polymerase N-terminal" evidence="17">
    <location>
        <begin position="311"/>
        <end position="649"/>
    </location>
</feature>
<dbReference type="PANTHER" id="PTHR19376">
    <property type="entry name" value="DNA-DIRECTED RNA POLYMERASE"/>
    <property type="match status" value="1"/>
</dbReference>
<evidence type="ECO:0000256" key="4">
    <source>
        <dbReference type="ARBA" id="ARBA00022478"/>
    </source>
</evidence>
<dbReference type="CDD" id="cd02735">
    <property type="entry name" value="RNAP_I_Rpa1_C"/>
    <property type="match status" value="1"/>
</dbReference>
<dbReference type="InterPro" id="IPR047107">
    <property type="entry name" value="DNA-dir_RNA_pol1_lsu_C"/>
</dbReference>
<dbReference type="InterPro" id="IPR007080">
    <property type="entry name" value="RNA_pol_Rpb1_1"/>
</dbReference>
<comment type="subunit">
    <text evidence="3">Component of the RNA polymerase I (Pol I) complex consisting of at least 13 subunits.</text>
</comment>
<gene>
    <name evidence="18" type="ORF">CHIRRI_LOCUS7685</name>
</gene>
<evidence type="ECO:0000256" key="10">
    <source>
        <dbReference type="ARBA" id="ARBA00022842"/>
    </source>
</evidence>
<dbReference type="Pfam" id="PF04997">
    <property type="entry name" value="RNA_pol_Rpb1_1"/>
    <property type="match status" value="1"/>
</dbReference>
<keyword evidence="10" id="KW-0460">Magnesium</keyword>
<keyword evidence="6 15" id="KW-0808">Transferase</keyword>
<dbReference type="EMBL" id="OU895878">
    <property type="protein sequence ID" value="CAG9804806.1"/>
    <property type="molecule type" value="Genomic_DNA"/>
</dbReference>
<evidence type="ECO:0000256" key="8">
    <source>
        <dbReference type="ARBA" id="ARBA00022723"/>
    </source>
</evidence>
<dbReference type="SUPFAM" id="SSF64484">
    <property type="entry name" value="beta and beta-prime subunits of DNA dependent RNA-polymerase"/>
    <property type="match status" value="1"/>
</dbReference>
<dbReference type="Gene3D" id="1.10.150.390">
    <property type="match status" value="1"/>
</dbReference>
<evidence type="ECO:0000313" key="18">
    <source>
        <dbReference type="EMBL" id="CAG9804806.1"/>
    </source>
</evidence>
<dbReference type="Gene3D" id="2.40.40.20">
    <property type="match status" value="1"/>
</dbReference>
<dbReference type="InterPro" id="IPR015699">
    <property type="entry name" value="DNA-dir_RNA_pol1_lsu_N"/>
</dbReference>
<evidence type="ECO:0000313" key="19">
    <source>
        <dbReference type="Proteomes" id="UP001153620"/>
    </source>
</evidence>
<keyword evidence="9" id="KW-0862">Zinc</keyword>
<dbReference type="InterPro" id="IPR000722">
    <property type="entry name" value="RNA_pol_asu"/>
</dbReference>
<comment type="subcellular location">
    <subcellularLocation>
        <location evidence="1">Nucleus</location>
        <location evidence="1">Nucleolus</location>
    </subcellularLocation>
</comment>
<dbReference type="Gene3D" id="1.10.132.30">
    <property type="match status" value="1"/>
</dbReference>
<dbReference type="CDD" id="cd01435">
    <property type="entry name" value="RNAP_I_RPA1_N"/>
    <property type="match status" value="1"/>
</dbReference>
<comment type="similarity">
    <text evidence="2 15">Belongs to the RNA polymerase beta' chain family.</text>
</comment>
<comment type="catalytic activity">
    <reaction evidence="13 15">
        <text>RNA(n) + a ribonucleoside 5'-triphosphate = RNA(n+1) + diphosphate</text>
        <dbReference type="Rhea" id="RHEA:21248"/>
        <dbReference type="Rhea" id="RHEA-COMP:14527"/>
        <dbReference type="Rhea" id="RHEA-COMP:17342"/>
        <dbReference type="ChEBI" id="CHEBI:33019"/>
        <dbReference type="ChEBI" id="CHEBI:61557"/>
        <dbReference type="ChEBI" id="CHEBI:140395"/>
        <dbReference type="EC" id="2.7.7.6"/>
    </reaction>
</comment>
<comment type="function">
    <text evidence="14">DNA-dependent RNA polymerase catalyzes the transcription of DNA into RNA using the four ribonucleoside triphosphates as substrates. Largest and catalytic core component of RNA polymerase I which synthesizes ribosomal RNA precursors. Forms the polymerase active center together with the second largest subunit. A single stranded DNA template strand of the promoter is positioned within the central active site cleft of Pol I. A bridging helix emanates from RPA1 and crosses the cleft near the catalytic site and is thought to promote translocation of Pol I by acting as a ratchet that moves the RNA-DNA hybrid through the active site by switching from straight to bent conformations at each step of nucleotide addition.</text>
</comment>
<keyword evidence="7 15" id="KW-0548">Nucleotidyltransferase</keyword>
<dbReference type="FunFam" id="1.10.274.100:FF:000012">
    <property type="entry name" value="DNA-directed RNA polymerase subunit"/>
    <property type="match status" value="1"/>
</dbReference>
<keyword evidence="4 15" id="KW-0240">DNA-directed RNA polymerase</keyword>
<evidence type="ECO:0000256" key="13">
    <source>
        <dbReference type="ARBA" id="ARBA00048552"/>
    </source>
</evidence>
<feature type="region of interest" description="Disordered" evidence="16">
    <location>
        <begin position="1349"/>
        <end position="1403"/>
    </location>
</feature>
<dbReference type="GO" id="GO:0046872">
    <property type="term" value="F:metal ion binding"/>
    <property type="evidence" value="ECO:0007669"/>
    <property type="project" value="UniProtKB-KW"/>
</dbReference>
<dbReference type="Gene3D" id="6.20.50.80">
    <property type="match status" value="1"/>
</dbReference>
<dbReference type="Proteomes" id="UP001153620">
    <property type="component" value="Chromosome 2"/>
</dbReference>
<feature type="compositionally biased region" description="Basic and acidic residues" evidence="16">
    <location>
        <begin position="1369"/>
        <end position="1379"/>
    </location>
</feature>
<evidence type="ECO:0000256" key="5">
    <source>
        <dbReference type="ARBA" id="ARBA00022553"/>
    </source>
</evidence>
<reference evidence="18" key="2">
    <citation type="submission" date="2022-10" db="EMBL/GenBank/DDBJ databases">
        <authorList>
            <consortium name="ENA_rothamsted_submissions"/>
            <consortium name="culmorum"/>
            <person name="King R."/>
        </authorList>
    </citation>
    <scope>NUCLEOTIDE SEQUENCE</scope>
</reference>
<evidence type="ECO:0000256" key="12">
    <source>
        <dbReference type="ARBA" id="ARBA00023242"/>
    </source>
</evidence>
<feature type="compositionally biased region" description="Acidic residues" evidence="16">
    <location>
        <begin position="1380"/>
        <end position="1393"/>
    </location>
</feature>
<dbReference type="Gene3D" id="6.10.250.2940">
    <property type="match status" value="1"/>
</dbReference>
<dbReference type="InterPro" id="IPR007083">
    <property type="entry name" value="RNA_pol_Rpb1_4"/>
</dbReference>
<dbReference type="InterPro" id="IPR044893">
    <property type="entry name" value="RNA_pol_Rpb1_clamp_domain"/>
</dbReference>
<dbReference type="Gene3D" id="1.10.274.100">
    <property type="entry name" value="RNA polymerase Rpb1, domain 3"/>
    <property type="match status" value="1"/>
</dbReference>
<organism evidence="18 19">
    <name type="scientific">Chironomus riparius</name>
    <dbReference type="NCBI Taxonomy" id="315576"/>
    <lineage>
        <taxon>Eukaryota</taxon>
        <taxon>Metazoa</taxon>
        <taxon>Ecdysozoa</taxon>
        <taxon>Arthropoda</taxon>
        <taxon>Hexapoda</taxon>
        <taxon>Insecta</taxon>
        <taxon>Pterygota</taxon>
        <taxon>Neoptera</taxon>
        <taxon>Endopterygota</taxon>
        <taxon>Diptera</taxon>
        <taxon>Nematocera</taxon>
        <taxon>Chironomoidea</taxon>
        <taxon>Chironomidae</taxon>
        <taxon>Chironominae</taxon>
        <taxon>Chironomus</taxon>
    </lineage>
</organism>
<name>A0A9N9WTM7_9DIPT</name>
<evidence type="ECO:0000256" key="9">
    <source>
        <dbReference type="ARBA" id="ARBA00022833"/>
    </source>
</evidence>
<feature type="compositionally biased region" description="Acidic residues" evidence="16">
    <location>
        <begin position="1351"/>
        <end position="1368"/>
    </location>
</feature>
<proteinExistence type="inferred from homology"/>
<dbReference type="FunFam" id="2.40.40.20:FF:000019">
    <property type="entry name" value="DNA-directed RNA polymerase II subunit RPB1"/>
    <property type="match status" value="1"/>
</dbReference>
<keyword evidence="5" id="KW-0597">Phosphoprotein</keyword>
<dbReference type="GO" id="GO:0003677">
    <property type="term" value="F:DNA binding"/>
    <property type="evidence" value="ECO:0007669"/>
    <property type="project" value="InterPro"/>
</dbReference>
<accession>A0A9N9WTM7</accession>
<dbReference type="Gene3D" id="3.30.70.2850">
    <property type="match status" value="1"/>
</dbReference>
<evidence type="ECO:0000256" key="6">
    <source>
        <dbReference type="ARBA" id="ARBA00022679"/>
    </source>
</evidence>
<sequence length="1680" mass="190273">MPVQLARERPVTLEVENLEFGIYSSDEIRQISVCKVTNPIAFDSLGNSTRGGLYDNRMGPCARREFCGTCNNDNNTCEGHLGHIDLVMTCYNPLFMKYAATILKCICTKCKKIQLTERMKEIVELQLRLVDAGFVSEASDLEEQKIIFCNMSKISSRVKFDDLEEAEKNEKKREKTYTKTMKKLRKLLEEHPENPYDKTKTSEGLRNSIMHSAVGAASSTTTKSKCIHCQSTLKKIRYNFKKFVISLSKNEMDEIKNRSTMDEDDMSQKSSTKVIMANECREYMKEIMENDGDFLKIMFPILGKAKGNPFDVFFMDIVPVISPIWRPPNHIRDMLVEHPQTKSYKNIVEFNNELFCILTTKKKMEELEISSNVSSEMLKEAENVFKMARGSSVNEKIYFKWEQLQNAIDMTLDKQANVSKYNADNSVGIKQIIEKKQGLIRMHMMGKRVNYAARTVITPDPYIDVDSVGIPEAFALKLTYPVAVTPWNVTQLRKMVINGPDKHPGACFIETTNGSKKIIPKDANQREAMANTLLKPEKNDGLKFVHRHLLNGDVLLLNRQPTLHRPSIMAHKARILKGEKTFKLHYSNCKSYNADFDGDEMNAHFPQNEVGRSEAYNLVGVQNHYLVPKDGTPLGGLIQDHMISGVKMSMRGRFFCKEDYQQLVFQGLSTKTERIKLLPPTILKPYKLWSGKQIFSTVIINLIPDYKERINITSTAKINSGLWQTEKKRKWKFGGTELTGNDMSEAEVIIRNGELLVGVLDKNHYGATPYSLIHCMYELYGGDVSTKLLSALTRVFTTFLQWEGFTLGVHDILVLGDADKKRREIIENSRNIGKSVTCQVLNVPENINNEDLAEKLEEAYANDPKFRTQLDRKYKSALDSYTNDINKTCLPNGLICKFPLNNLQLMVTSGAKGSTVNTMQISCLLGQIELEGKRPPVMINGKSLPSFLLTDCSPKAGGYIDGRFMTGIEPQGFFFHCMAGREGLIDTAVKTSRSGYLQRCLIKHLEGLTVNYDGTVRDSDKSVVQFMYGEDGMDILKSQFLKSKTMPFLVENQKAILSDSMLDMVRNTPETDENMRKIAKKIKAYKKKFGNTLQKPARGYSVKKCPGTINSEFSPHKNFGSISECAEGILDKYFKDNNDVDKENVREMFYLKNIKCLAEPGEAVGLLAAQSIGEPSTQMTLNTFHFAGRGDMNVTLGIPRLREILMMASKAIKTPSMEIAFVNQNSDNLDKIAEKFRIRLNQVTLSDVLEYVNVKSWISLKPSRARNYEFTFNFLPRFAYKKQFIVKPKKIVKYTHEAFLIRLFRLIEKASKDTGGDYIEKELKEKTSKKVNEDGDEESGQVENVVKDLNAGEESDDDGDAPMDDDDATADKRKSKQVDEMDYDEPENDDEMNDANSDKSDDEFDLERVKLEVDEDMDVSKLEKLILENSNADLEQLKEIEEKEDADSENVKDDEVAKALAKKAHVTCSNITVNEFTSDSKHHRWCKVKFQVPIKFKNIDLTSVIKDAARTAVIWEIPKIKRAITFKQNDLLCIKTEGINIEAMLQYDKILDLNKLYTNDIHAVANIYGIEAAARVVVKEVQNVFKVYGITVDPRHLSLISDYMTFDGTFKPLNRKGIESSASPMQQISFESALQFLKTAAVQGKIDNIDSPSACLIAGHPCKIGTGAFGLINDLSYALK</sequence>
<evidence type="ECO:0000259" key="17">
    <source>
        <dbReference type="SMART" id="SM00663"/>
    </source>
</evidence>
<dbReference type="InterPro" id="IPR007066">
    <property type="entry name" value="RNA_pol_Rpb1_3"/>
</dbReference>
<dbReference type="InterPro" id="IPR007081">
    <property type="entry name" value="RNA_pol_Rpb1_5"/>
</dbReference>
<evidence type="ECO:0000256" key="1">
    <source>
        <dbReference type="ARBA" id="ARBA00004604"/>
    </source>
</evidence>
<keyword evidence="11 15" id="KW-0804">Transcription</keyword>
<dbReference type="OrthoDB" id="270392at2759"/>
<dbReference type="GO" id="GO:0006351">
    <property type="term" value="P:DNA-templated transcription"/>
    <property type="evidence" value="ECO:0007669"/>
    <property type="project" value="InterPro"/>
</dbReference>
<dbReference type="SMART" id="SM00663">
    <property type="entry name" value="RPOLA_N"/>
    <property type="match status" value="1"/>
</dbReference>
<keyword evidence="19" id="KW-1185">Reference proteome</keyword>
<dbReference type="InterPro" id="IPR006592">
    <property type="entry name" value="RNA_pol_N"/>
</dbReference>
<dbReference type="GO" id="GO:0003899">
    <property type="term" value="F:DNA-directed RNA polymerase activity"/>
    <property type="evidence" value="ECO:0007669"/>
    <property type="project" value="UniProtKB-EC"/>
</dbReference>
<keyword evidence="8" id="KW-0479">Metal-binding</keyword>
<evidence type="ECO:0000256" key="16">
    <source>
        <dbReference type="SAM" id="MobiDB-lite"/>
    </source>
</evidence>
<evidence type="ECO:0000256" key="7">
    <source>
        <dbReference type="ARBA" id="ARBA00022695"/>
    </source>
</evidence>
<dbReference type="Gene3D" id="4.10.860.120">
    <property type="entry name" value="RNA polymerase II, clamp domain"/>
    <property type="match status" value="1"/>
</dbReference>